<dbReference type="Proteomes" id="UP001417504">
    <property type="component" value="Unassembled WGS sequence"/>
</dbReference>
<evidence type="ECO:0000313" key="10">
    <source>
        <dbReference type="EMBL" id="KAK9102285.1"/>
    </source>
</evidence>
<name>A0AAP0HZL0_9MAGN</name>
<dbReference type="EMBL" id="JBBNAE010000008">
    <property type="protein sequence ID" value="KAK9102285.1"/>
    <property type="molecule type" value="Genomic_DNA"/>
</dbReference>
<keyword evidence="3" id="KW-0645">Protease</keyword>
<gene>
    <name evidence="10" type="ORF">Sjap_019539</name>
</gene>
<keyword evidence="7" id="KW-0482">Metalloprotease</keyword>
<evidence type="ECO:0000256" key="3">
    <source>
        <dbReference type="ARBA" id="ARBA00022670"/>
    </source>
</evidence>
<evidence type="ECO:0000259" key="9">
    <source>
        <dbReference type="Pfam" id="PF04253"/>
    </source>
</evidence>
<dbReference type="GO" id="GO:0046872">
    <property type="term" value="F:metal ion binding"/>
    <property type="evidence" value="ECO:0007669"/>
    <property type="project" value="UniProtKB-KW"/>
</dbReference>
<evidence type="ECO:0000313" key="11">
    <source>
        <dbReference type="Proteomes" id="UP001417504"/>
    </source>
</evidence>
<evidence type="ECO:0000256" key="6">
    <source>
        <dbReference type="ARBA" id="ARBA00022833"/>
    </source>
</evidence>
<evidence type="ECO:0000256" key="2">
    <source>
        <dbReference type="ARBA" id="ARBA00005634"/>
    </source>
</evidence>
<evidence type="ECO:0000256" key="8">
    <source>
        <dbReference type="ARBA" id="ARBA00023180"/>
    </source>
</evidence>
<dbReference type="Gene3D" id="1.20.930.40">
    <property type="entry name" value="Transferrin receptor-like, dimerisation domain"/>
    <property type="match status" value="1"/>
</dbReference>
<evidence type="ECO:0000256" key="4">
    <source>
        <dbReference type="ARBA" id="ARBA00022723"/>
    </source>
</evidence>
<dbReference type="InterPro" id="IPR039373">
    <property type="entry name" value="Peptidase_M28B"/>
</dbReference>
<dbReference type="AlphaFoldDB" id="A0AAP0HZL0"/>
<dbReference type="SUPFAM" id="SSF47672">
    <property type="entry name" value="Transferrin receptor-like dimerisation domain"/>
    <property type="match status" value="1"/>
</dbReference>
<evidence type="ECO:0000256" key="5">
    <source>
        <dbReference type="ARBA" id="ARBA00022801"/>
    </source>
</evidence>
<dbReference type="FunFam" id="1.20.930.40:FF:000001">
    <property type="entry name" value="N-acetylated-alpha-linked acidic dipeptidase 2"/>
    <property type="match status" value="1"/>
</dbReference>
<evidence type="ECO:0000256" key="1">
    <source>
        <dbReference type="ARBA" id="ARBA00001947"/>
    </source>
</evidence>
<feature type="domain" description="Transferrin receptor-like dimerisation" evidence="9">
    <location>
        <begin position="59"/>
        <end position="187"/>
    </location>
</feature>
<dbReference type="InterPro" id="IPR036757">
    <property type="entry name" value="TFR-like_dimer_dom_sf"/>
</dbReference>
<comment type="caution">
    <text evidence="10">The sequence shown here is derived from an EMBL/GenBank/DDBJ whole genome shotgun (WGS) entry which is preliminary data.</text>
</comment>
<dbReference type="Pfam" id="PF04253">
    <property type="entry name" value="TFR_dimer"/>
    <property type="match status" value="1"/>
</dbReference>
<dbReference type="GO" id="GO:0008237">
    <property type="term" value="F:metallopeptidase activity"/>
    <property type="evidence" value="ECO:0007669"/>
    <property type="project" value="UniProtKB-KW"/>
</dbReference>
<keyword evidence="8" id="KW-0325">Glycoprotein</keyword>
<dbReference type="Gene3D" id="3.40.630.10">
    <property type="entry name" value="Zn peptidases"/>
    <property type="match status" value="1"/>
</dbReference>
<sequence>MTKFGDPTFQRHVTAASIWGLLALHLADDELLPFNYVSYANELQACTKDFKDDISRKGINLTPLYKSIQDLEKAACKINSQIKELKEITGWASKWRKKDPIEVRELNDRLMMAERAFTDRDGLLGRPWYKHLVYAPSQYNDYGSRCFPGIDDAINEAKRLNTTELWRRVQHEVWRVSRAITQASLVLSGELK</sequence>
<keyword evidence="4" id="KW-0479">Metal-binding</keyword>
<comment type="cofactor">
    <cofactor evidence="1">
        <name>Zn(2+)</name>
        <dbReference type="ChEBI" id="CHEBI:29105"/>
    </cofactor>
</comment>
<dbReference type="GO" id="GO:0004180">
    <property type="term" value="F:carboxypeptidase activity"/>
    <property type="evidence" value="ECO:0007669"/>
    <property type="project" value="TreeGrafter"/>
</dbReference>
<keyword evidence="5" id="KW-0378">Hydrolase</keyword>
<proteinExistence type="inferred from homology"/>
<evidence type="ECO:0000256" key="7">
    <source>
        <dbReference type="ARBA" id="ARBA00023049"/>
    </source>
</evidence>
<accession>A0AAP0HZL0</accession>
<organism evidence="10 11">
    <name type="scientific">Stephania japonica</name>
    <dbReference type="NCBI Taxonomy" id="461633"/>
    <lineage>
        <taxon>Eukaryota</taxon>
        <taxon>Viridiplantae</taxon>
        <taxon>Streptophyta</taxon>
        <taxon>Embryophyta</taxon>
        <taxon>Tracheophyta</taxon>
        <taxon>Spermatophyta</taxon>
        <taxon>Magnoliopsida</taxon>
        <taxon>Ranunculales</taxon>
        <taxon>Menispermaceae</taxon>
        <taxon>Menispermoideae</taxon>
        <taxon>Cissampelideae</taxon>
        <taxon>Stephania</taxon>
    </lineage>
</organism>
<keyword evidence="11" id="KW-1185">Reference proteome</keyword>
<dbReference type="PANTHER" id="PTHR10404">
    <property type="entry name" value="N-ACETYLATED-ALPHA-LINKED ACIDIC DIPEPTIDASE"/>
    <property type="match status" value="1"/>
</dbReference>
<protein>
    <recommendedName>
        <fullName evidence="9">Transferrin receptor-like dimerisation domain-containing protein</fullName>
    </recommendedName>
</protein>
<dbReference type="PANTHER" id="PTHR10404:SF46">
    <property type="entry name" value="VACUOLAR PROTEIN SORTING-ASSOCIATED PROTEIN 70"/>
    <property type="match status" value="1"/>
</dbReference>
<dbReference type="InterPro" id="IPR007365">
    <property type="entry name" value="TFR-like_dimer_dom"/>
</dbReference>
<comment type="similarity">
    <text evidence="2">Belongs to the peptidase M28 family. M28B subfamily.</text>
</comment>
<dbReference type="GO" id="GO:0006508">
    <property type="term" value="P:proteolysis"/>
    <property type="evidence" value="ECO:0007669"/>
    <property type="project" value="UniProtKB-KW"/>
</dbReference>
<keyword evidence="6" id="KW-0862">Zinc</keyword>
<reference evidence="10 11" key="1">
    <citation type="submission" date="2024-01" db="EMBL/GenBank/DDBJ databases">
        <title>Genome assemblies of Stephania.</title>
        <authorList>
            <person name="Yang L."/>
        </authorList>
    </citation>
    <scope>NUCLEOTIDE SEQUENCE [LARGE SCALE GENOMIC DNA]</scope>
    <source>
        <strain evidence="10">QJT</strain>
        <tissue evidence="10">Leaf</tissue>
    </source>
</reference>